<evidence type="ECO:0000313" key="2">
    <source>
        <dbReference type="WBParaSite" id="JU765_v2.g12138.t1"/>
    </source>
</evidence>
<reference evidence="2" key="1">
    <citation type="submission" date="2022-11" db="UniProtKB">
        <authorList>
            <consortium name="WormBaseParasite"/>
        </authorList>
    </citation>
    <scope>IDENTIFICATION</scope>
</reference>
<sequence>MVFVVQQQTVNNVPMEATILEAPAQFILIVRTVMVIKAPASMDFVVPLLPSSRQLECHPVFVQMAEKAFVTVVSQPKFANKFLAQTQCASMEFVALLIHFKQLIRQINVQMVARISTCTVKIRQIASNFMRIVTSSALGYCYNGQQSQLTCSKNSDCGTSQICMNGLCCTTTGNEWQYACGGITAIASCYSDGTCSQSMVCTTSNYCCECMYGQRSGKCSNGCPNGYTCTANNYCCPQCSNGQTPYGTCYNGQCPSGYVCKAGNICCLS</sequence>
<name>A0AC34Q289_9BILA</name>
<proteinExistence type="predicted"/>
<dbReference type="Proteomes" id="UP000887576">
    <property type="component" value="Unplaced"/>
</dbReference>
<protein>
    <submittedName>
        <fullName evidence="2">Antifreeze protein</fullName>
    </submittedName>
</protein>
<accession>A0AC34Q289</accession>
<evidence type="ECO:0000313" key="1">
    <source>
        <dbReference type="Proteomes" id="UP000887576"/>
    </source>
</evidence>
<dbReference type="WBParaSite" id="JU765_v2.g12138.t1">
    <property type="protein sequence ID" value="JU765_v2.g12138.t1"/>
    <property type="gene ID" value="JU765_v2.g12138"/>
</dbReference>
<organism evidence="1 2">
    <name type="scientific">Panagrolaimus sp. JU765</name>
    <dbReference type="NCBI Taxonomy" id="591449"/>
    <lineage>
        <taxon>Eukaryota</taxon>
        <taxon>Metazoa</taxon>
        <taxon>Ecdysozoa</taxon>
        <taxon>Nematoda</taxon>
        <taxon>Chromadorea</taxon>
        <taxon>Rhabditida</taxon>
        <taxon>Tylenchina</taxon>
        <taxon>Panagrolaimomorpha</taxon>
        <taxon>Panagrolaimoidea</taxon>
        <taxon>Panagrolaimidae</taxon>
        <taxon>Panagrolaimus</taxon>
    </lineage>
</organism>